<dbReference type="RefSeq" id="WP_061993073.1">
    <property type="nucleotide sequence ID" value="NZ_DF968000.1"/>
</dbReference>
<name>A0A0K8MGK9_9LACO</name>
<dbReference type="InterPro" id="IPR008571">
    <property type="entry name" value="HerA-like"/>
</dbReference>
<keyword evidence="3" id="KW-1185">Reference proteome</keyword>
<dbReference type="SUPFAM" id="SSF52540">
    <property type="entry name" value="P-loop containing nucleoside triphosphate hydrolases"/>
    <property type="match status" value="1"/>
</dbReference>
<dbReference type="PANTHER" id="PTHR42957:SF1">
    <property type="entry name" value="HELICASE MJ1565-RELATED"/>
    <property type="match status" value="1"/>
</dbReference>
<feature type="domain" description="AAA+ ATPase" evidence="1">
    <location>
        <begin position="28"/>
        <end position="332"/>
    </location>
</feature>
<accession>A0A0K8MGK9</accession>
<dbReference type="InterPro" id="IPR027417">
    <property type="entry name" value="P-loop_NTPase"/>
</dbReference>
<dbReference type="SMART" id="SM00382">
    <property type="entry name" value="AAA"/>
    <property type="match status" value="1"/>
</dbReference>
<dbReference type="InterPro" id="IPR002789">
    <property type="entry name" value="HerA_central"/>
</dbReference>
<evidence type="ECO:0000313" key="3">
    <source>
        <dbReference type="Proteomes" id="UP000253891"/>
    </source>
</evidence>
<proteinExistence type="predicted"/>
<organism evidence="2 3">
    <name type="scientific">Fructobacillus ficulneus</name>
    <dbReference type="NCBI Taxonomy" id="157463"/>
    <lineage>
        <taxon>Bacteria</taxon>
        <taxon>Bacillati</taxon>
        <taxon>Bacillota</taxon>
        <taxon>Bacilli</taxon>
        <taxon>Lactobacillales</taxon>
        <taxon>Lactobacillaceae</taxon>
        <taxon>Fructobacillus</taxon>
    </lineage>
</organism>
<evidence type="ECO:0000259" key="1">
    <source>
        <dbReference type="SMART" id="SM00382"/>
    </source>
</evidence>
<dbReference type="InterPro" id="IPR003593">
    <property type="entry name" value="AAA+_ATPase"/>
</dbReference>
<dbReference type="PANTHER" id="PTHR42957">
    <property type="entry name" value="HELICASE MJ1565-RELATED"/>
    <property type="match status" value="1"/>
</dbReference>
<dbReference type="EMBL" id="DF968000">
    <property type="protein sequence ID" value="GAO99670.1"/>
    <property type="molecule type" value="Genomic_DNA"/>
</dbReference>
<gene>
    <name evidence="2" type="ORF">FFIC_231570</name>
</gene>
<dbReference type="STRING" id="157463.GCA_001047075_00591"/>
<protein>
    <recommendedName>
        <fullName evidence="1">AAA+ ATPase domain-containing protein</fullName>
    </recommendedName>
</protein>
<dbReference type="OrthoDB" id="9806951at2"/>
<dbReference type="Pfam" id="PF01935">
    <property type="entry name" value="DUF87"/>
    <property type="match status" value="1"/>
</dbReference>
<evidence type="ECO:0000313" key="2">
    <source>
        <dbReference type="EMBL" id="GAO99670.1"/>
    </source>
</evidence>
<dbReference type="Proteomes" id="UP000253891">
    <property type="component" value="Unassembled WGS sequence"/>
</dbReference>
<dbReference type="Gene3D" id="3.40.50.300">
    <property type="entry name" value="P-loop containing nucleotide triphosphate hydrolases"/>
    <property type="match status" value="2"/>
</dbReference>
<sequence>MLNSQQSVFLGQSGWFHQAFQVPLTDLFQPHLLIVGQTGAGKSTTLQQISRQLVDLRAGQIVFDPTGEFSKAANQQIQYDVGDNVYFDLSQLSAHALLQALDLVWPDEMIEALSQAQTALRINRHLYHLDQILDLTQLNPDDFYANKSKLYPSQWAYSLNLLAGQSRANLAATGQENRSSQNEQFYVNQLADRLANPILKLLAPNQDPKKTKYDLLYLLKLAVAKANFGAKVSINLSRLKDLGSLQATIMSTAWQELLAFQVSSHTKYPVYLLIDEGHRFVGEQVDDKASGLAQLLREGRKEKLFVAFASQSPLDLPTALVSQFNSVMSHRLANQAEIQNLPGFFANSHLTKVIGNLKMGQTYLRCGQNKGRIVQINFGD</sequence>
<dbReference type="AlphaFoldDB" id="A0A0K8MGK9"/>
<reference evidence="2 3" key="1">
    <citation type="journal article" date="2015" name="BMC Genomics">
        <title>Comparative genomics of Fructobacillus spp. and Leuconostoc spp. reveals niche-specific evolution of Fructobacillus spp.</title>
        <authorList>
            <person name="Endo A."/>
            <person name="Tanizawa Y."/>
            <person name="Tanaka N."/>
            <person name="Maeno S."/>
            <person name="Kumar H."/>
            <person name="Shiwa Y."/>
            <person name="Okada S."/>
            <person name="Yoshikawa H."/>
            <person name="Dicks L."/>
            <person name="Nakagawa J."/>
            <person name="Arita M."/>
        </authorList>
    </citation>
    <scope>NUCLEOTIDE SEQUENCE [LARGE SCALE GENOMIC DNA]</scope>
    <source>
        <strain evidence="2 3">JCM 12225</strain>
    </source>
</reference>